<keyword evidence="3" id="KW-1185">Reference proteome</keyword>
<dbReference type="EMBL" id="CAUYUJ010021598">
    <property type="protein sequence ID" value="CAK0905707.1"/>
    <property type="molecule type" value="Genomic_DNA"/>
</dbReference>
<dbReference type="Proteomes" id="UP001189429">
    <property type="component" value="Unassembled WGS sequence"/>
</dbReference>
<feature type="domain" description="PKD/REJ-like" evidence="1">
    <location>
        <begin position="548"/>
        <end position="840"/>
    </location>
</feature>
<protein>
    <recommendedName>
        <fullName evidence="1">PKD/REJ-like domain-containing protein</fullName>
    </recommendedName>
</protein>
<evidence type="ECO:0000313" key="3">
    <source>
        <dbReference type="Proteomes" id="UP001189429"/>
    </source>
</evidence>
<accession>A0ABN9Y1L2</accession>
<name>A0ABN9Y1L2_9DINO</name>
<reference evidence="2" key="1">
    <citation type="submission" date="2023-10" db="EMBL/GenBank/DDBJ databases">
        <authorList>
            <person name="Chen Y."/>
            <person name="Shah S."/>
            <person name="Dougan E. K."/>
            <person name="Thang M."/>
            <person name="Chan C."/>
        </authorList>
    </citation>
    <scope>NUCLEOTIDE SEQUENCE [LARGE SCALE GENOMIC DNA]</scope>
</reference>
<evidence type="ECO:0000313" key="2">
    <source>
        <dbReference type="EMBL" id="CAK0905707.1"/>
    </source>
</evidence>
<sequence>MSALSVVLGTEAARDQIANALYIVSTSYNYPATRKLSSGTAAASIAWTVEYAAELYKTVMEAVVVSSSELAANTAALQAELAEQLILVAGLSSDAASSLEIIGFEAVSTLLITKTETSTATTSSLSSTTKLTATSETTATTTSMFVAESFQALGRPTECSFNGDRTIFRAVLGASATVLLGDRVSTRPLTRLGKGAAVSEGFTALVSSAEAAVSVQAALSPLPRAAQPCSGLVFSGTASGTAGRAPGVAWHFGPRTPQEMVPPLLAALRAANASQSLLVRFGAVDFYAAAQAAMQAAGGASSSPLFLELVVEATSWLGSTSSASAAVELLWEAEPLPTLTPDVPTALALGTEAELTLSVSTGFVSPSVCTGVASARPPPVVLSWEICGFRGNLSWIPLGDASGPSDLARSPNVVSFAPFTFASEANYSVRVTAAFEDTPSTVALPEVVFQLRTRPPPPPVAVVSGPTTATSSCAFTLSGSGSYDLGAEPLTSCVYDYSGLGYADCDAAIAELAADGFGVTCAYLQETYHWFCTGCDCAGETTDYQTPVLTYTWSCMAVSDGDGSTDCDAVANLDAANGAALTNGTGASGELLRIEGGVLPPGTYEFSLTVGRATGISGTTVHTVVVGQAGPPPVEITTPWADMDRVSVQVGDFSSATATLQASPGCPVAASWLFAWALASPAWNSSVVATPGPNASNTGGAAREWAVELLLDTQVQEVASTVPATSFDLLATTTADGIRGQLTAGRQYALVLLVLPQALAPGEAPDLSGLGTVSACEARGMFATFSGSFVADGTPAPGIVSASPSSGFSVVTSFAISTLAWTDEEPSSLEYAMYRFPQSELTEAWAMPLIEWDDPLSPAYWSKLGGALLRDFDASPTLTDIILPTGTFFFLVRARDSMGAIGTASLPGVEVAVSEEALTLGDVSSAFDAARASNSPGAVLNTLSAVTAAVASGEDEALRRAAVQESLNALTFVVGIFQPDSSSPCPSSARPSAPWYPLAAAP</sequence>
<gene>
    <name evidence="2" type="ORF">PCOR1329_LOCUS81301</name>
</gene>
<dbReference type="Pfam" id="PF02010">
    <property type="entry name" value="REJ"/>
    <property type="match status" value="1"/>
</dbReference>
<dbReference type="InterPro" id="IPR002859">
    <property type="entry name" value="PKD/REJ-like"/>
</dbReference>
<organism evidence="2 3">
    <name type="scientific">Prorocentrum cordatum</name>
    <dbReference type="NCBI Taxonomy" id="2364126"/>
    <lineage>
        <taxon>Eukaryota</taxon>
        <taxon>Sar</taxon>
        <taxon>Alveolata</taxon>
        <taxon>Dinophyceae</taxon>
        <taxon>Prorocentrales</taxon>
        <taxon>Prorocentraceae</taxon>
        <taxon>Prorocentrum</taxon>
    </lineage>
</organism>
<proteinExistence type="predicted"/>
<comment type="caution">
    <text evidence="2">The sequence shown here is derived from an EMBL/GenBank/DDBJ whole genome shotgun (WGS) entry which is preliminary data.</text>
</comment>
<evidence type="ECO:0000259" key="1">
    <source>
        <dbReference type="Pfam" id="PF02010"/>
    </source>
</evidence>